<dbReference type="Proteomes" id="UP001233999">
    <property type="component" value="Unassembled WGS sequence"/>
</dbReference>
<name>A0AAD8AIF5_DIPPU</name>
<evidence type="ECO:0000313" key="3">
    <source>
        <dbReference type="Proteomes" id="UP001233999"/>
    </source>
</evidence>
<feature type="compositionally biased region" description="Low complexity" evidence="1">
    <location>
        <begin position="29"/>
        <end position="44"/>
    </location>
</feature>
<comment type="caution">
    <text evidence="2">The sequence shown here is derived from an EMBL/GenBank/DDBJ whole genome shotgun (WGS) entry which is preliminary data.</text>
</comment>
<accession>A0AAD8AIF5</accession>
<reference evidence="2" key="2">
    <citation type="submission" date="2023-05" db="EMBL/GenBank/DDBJ databases">
        <authorList>
            <person name="Fouks B."/>
        </authorList>
    </citation>
    <scope>NUCLEOTIDE SEQUENCE</scope>
    <source>
        <strain evidence="2">Stay&amp;Tobe</strain>
        <tissue evidence="2">Testes</tissue>
    </source>
</reference>
<dbReference type="EMBL" id="JASPKZ010000826">
    <property type="protein sequence ID" value="KAJ9599236.1"/>
    <property type="molecule type" value="Genomic_DNA"/>
</dbReference>
<sequence length="148" mass="16324">RKSTMPKYDPPYVKKPMVKNVNKILTFGSMPSYSGSASSTGPSSSDEEEKLPTFSSSDASNSGHLHASYSKKLNTTKTHTERVNLRIVASFNLMGKNYPARWGSEVQCDQYSIGQQTQENIGQSYKGKSIDDKNLLFISSTNLVKDSS</sequence>
<gene>
    <name evidence="2" type="ORF">L9F63_010278</name>
</gene>
<feature type="region of interest" description="Disordered" evidence="1">
    <location>
        <begin position="29"/>
        <end position="76"/>
    </location>
</feature>
<feature type="non-terminal residue" evidence="2">
    <location>
        <position position="1"/>
    </location>
</feature>
<feature type="compositionally biased region" description="Polar residues" evidence="1">
    <location>
        <begin position="53"/>
        <end position="63"/>
    </location>
</feature>
<protein>
    <submittedName>
        <fullName evidence="2">Uncharacterized protein</fullName>
    </submittedName>
</protein>
<feature type="non-terminal residue" evidence="2">
    <location>
        <position position="148"/>
    </location>
</feature>
<evidence type="ECO:0000256" key="1">
    <source>
        <dbReference type="SAM" id="MobiDB-lite"/>
    </source>
</evidence>
<organism evidence="2 3">
    <name type="scientific">Diploptera punctata</name>
    <name type="common">Pacific beetle cockroach</name>
    <dbReference type="NCBI Taxonomy" id="6984"/>
    <lineage>
        <taxon>Eukaryota</taxon>
        <taxon>Metazoa</taxon>
        <taxon>Ecdysozoa</taxon>
        <taxon>Arthropoda</taxon>
        <taxon>Hexapoda</taxon>
        <taxon>Insecta</taxon>
        <taxon>Pterygota</taxon>
        <taxon>Neoptera</taxon>
        <taxon>Polyneoptera</taxon>
        <taxon>Dictyoptera</taxon>
        <taxon>Blattodea</taxon>
        <taxon>Blaberoidea</taxon>
        <taxon>Blaberidae</taxon>
        <taxon>Diplopterinae</taxon>
        <taxon>Diploptera</taxon>
    </lineage>
</organism>
<evidence type="ECO:0000313" key="2">
    <source>
        <dbReference type="EMBL" id="KAJ9599236.1"/>
    </source>
</evidence>
<dbReference type="AlphaFoldDB" id="A0AAD8AIF5"/>
<reference evidence="2" key="1">
    <citation type="journal article" date="2023" name="IScience">
        <title>Live-bearing cockroach genome reveals convergent evolutionary mechanisms linked to viviparity in insects and beyond.</title>
        <authorList>
            <person name="Fouks B."/>
            <person name="Harrison M.C."/>
            <person name="Mikhailova A.A."/>
            <person name="Marchal E."/>
            <person name="English S."/>
            <person name="Carruthers M."/>
            <person name="Jennings E.C."/>
            <person name="Chiamaka E.L."/>
            <person name="Frigard R.A."/>
            <person name="Pippel M."/>
            <person name="Attardo G.M."/>
            <person name="Benoit J.B."/>
            <person name="Bornberg-Bauer E."/>
            <person name="Tobe S.S."/>
        </authorList>
    </citation>
    <scope>NUCLEOTIDE SEQUENCE</scope>
    <source>
        <strain evidence="2">Stay&amp;Tobe</strain>
    </source>
</reference>
<proteinExistence type="predicted"/>
<keyword evidence="3" id="KW-1185">Reference proteome</keyword>